<evidence type="ECO:0000313" key="2">
    <source>
        <dbReference type="Proteomes" id="UP000255224"/>
    </source>
</evidence>
<dbReference type="Proteomes" id="UP000255224">
    <property type="component" value="Unassembled WGS sequence"/>
</dbReference>
<gene>
    <name evidence="1" type="ORF">NCTC13533_00336</name>
</gene>
<dbReference type="AlphaFoldDB" id="A0A376DNH3"/>
<reference evidence="1 2" key="1">
    <citation type="submission" date="2018-06" db="EMBL/GenBank/DDBJ databases">
        <authorList>
            <consortium name="Pathogen Informatics"/>
            <person name="Doyle S."/>
        </authorList>
    </citation>
    <scope>NUCLEOTIDE SEQUENCE [LARGE SCALE GENOMIC DNA]</scope>
    <source>
        <strain evidence="1 2">NCTC13533</strain>
    </source>
</reference>
<name>A0A376DNH3_CHRCU</name>
<organism evidence="1 2">
    <name type="scientific">Chryseobacterium carnipullorum</name>
    <dbReference type="NCBI Taxonomy" id="1124835"/>
    <lineage>
        <taxon>Bacteria</taxon>
        <taxon>Pseudomonadati</taxon>
        <taxon>Bacteroidota</taxon>
        <taxon>Flavobacteriia</taxon>
        <taxon>Flavobacteriales</taxon>
        <taxon>Weeksellaceae</taxon>
        <taxon>Chryseobacterium group</taxon>
        <taxon>Chryseobacterium</taxon>
    </lineage>
</organism>
<sequence>MFEFYENFRISSEFMYCLGANKSANEKINHYFQFNCYAKYVWSGYRECKKNYRRSFF</sequence>
<evidence type="ECO:0000313" key="1">
    <source>
        <dbReference type="EMBL" id="STC92370.1"/>
    </source>
</evidence>
<protein>
    <submittedName>
        <fullName evidence="1">Uncharacterized protein</fullName>
    </submittedName>
</protein>
<proteinExistence type="predicted"/>
<dbReference type="EMBL" id="UFVQ01000003">
    <property type="protein sequence ID" value="STC92370.1"/>
    <property type="molecule type" value="Genomic_DNA"/>
</dbReference>
<accession>A0A376DNH3</accession>